<dbReference type="InterPro" id="IPR011009">
    <property type="entry name" value="Kinase-like_dom_sf"/>
</dbReference>
<evidence type="ECO:0000259" key="6">
    <source>
        <dbReference type="PROSITE" id="PS50006"/>
    </source>
</evidence>
<evidence type="ECO:0000313" key="8">
    <source>
        <dbReference type="EMBL" id="EEQ35089.1"/>
    </source>
</evidence>
<feature type="binding site" evidence="4">
    <location>
        <position position="260"/>
    </location>
    <ligand>
        <name>ATP</name>
        <dbReference type="ChEBI" id="CHEBI:30616"/>
    </ligand>
</feature>
<dbReference type="SUPFAM" id="SSF56112">
    <property type="entry name" value="Protein kinase-like (PK-like)"/>
    <property type="match status" value="1"/>
</dbReference>
<dbReference type="OMA" id="CALAFIR"/>
<evidence type="ECO:0000313" key="9">
    <source>
        <dbReference type="Proteomes" id="UP000002035"/>
    </source>
</evidence>
<sequence length="738" mass="82578">MPKLDLTQTALIIQAANGAAKEALRLRQNEPYHIYSDINITVGGEPVDIDPESRECTPAVPSAESELHLRFDSEMKDPSKGWTFGINSAQQKMCDILLGARGDVRRSGKKISAKHFRIYFNFQSGILVLQNESQHGTSLHIKGENLGEIRLKGRVGQSLDPTKVTEVTVADLNLLLYHPTLSDVQKLQHQENWQAFAARCKSAIPGLSQLALSSSASTRPPSQRAGLRNGYSMYDEIGRGEFGVVRRAIQYRSGAVYAAKEFFRVKSKQEAQNFSEIATLQRLSHPHIVEFVDVIVDQAGVALIMDFMPLGNLRDQHRRKRLSRNELKITIQQVLAAIAYLHGIKLVHRDIKPENILLKEWDPPIVKISDFGLATRDGFLTTECGTRKYAAPEVYISQYDKSVDIWSTGITALSIAQGLPDEEDGFVYGDWAAEVQKIVAAAHKERGDPFLELLREMLHINPKARPSAEACVSDPRLALSLGDSQFEFDQRNHDAWEDLPTVMFSPTSVIRDIRGSEAPTNQRRFRNNARPEQEAVVDTTADATAKVIQGEFVPSTLDEQLFAQLPPVVPLDYTIPEDICIWSRNCQLSGVPIANEALCEPPEALLLAPNHPPQQHDGKVLGKRTRGQDSTIHKASPTSNEELGMIQLEMWVNRDRSKDPPRAINLTKICWALHFSRDIMRAYLKKGRCISYVMKSGRGSVKQGTYVSLPSAIAFIEKYRPDLKELLDNLKRINDAID</sequence>
<dbReference type="GO" id="GO:0044773">
    <property type="term" value="P:mitotic DNA damage checkpoint signaling"/>
    <property type="evidence" value="ECO:0007669"/>
    <property type="project" value="TreeGrafter"/>
</dbReference>
<dbReference type="Pfam" id="PF00069">
    <property type="entry name" value="Pkinase"/>
    <property type="match status" value="1"/>
</dbReference>
<feature type="domain" description="Protein kinase" evidence="7">
    <location>
        <begin position="231"/>
        <end position="477"/>
    </location>
</feature>
<keyword evidence="2 4" id="KW-0547">Nucleotide-binding</keyword>
<dbReference type="VEuPathDB" id="FungiDB:MCYG_07908"/>
<evidence type="ECO:0000256" key="1">
    <source>
        <dbReference type="ARBA" id="ARBA00005575"/>
    </source>
</evidence>
<feature type="region of interest" description="Disordered" evidence="5">
    <location>
        <begin position="610"/>
        <end position="638"/>
    </location>
</feature>
<dbReference type="PROSITE" id="PS00108">
    <property type="entry name" value="PROTEIN_KINASE_ST"/>
    <property type="match status" value="1"/>
</dbReference>
<dbReference type="SMART" id="SM00220">
    <property type="entry name" value="S_TKc"/>
    <property type="match status" value="1"/>
</dbReference>
<keyword evidence="8" id="KW-0418">Kinase</keyword>
<dbReference type="Proteomes" id="UP000002035">
    <property type="component" value="Unassembled WGS sequence"/>
</dbReference>
<dbReference type="PANTHER" id="PTHR44167:SF24">
    <property type="entry name" value="SERINE_THREONINE-PROTEIN KINASE CHK2"/>
    <property type="match status" value="1"/>
</dbReference>
<dbReference type="PROSITE" id="PS50006">
    <property type="entry name" value="FHA_DOMAIN"/>
    <property type="match status" value="1"/>
</dbReference>
<dbReference type="STRING" id="554155.C5FXP9"/>
<organism evidence="8 9">
    <name type="scientific">Arthroderma otae (strain ATCC MYA-4605 / CBS 113480)</name>
    <name type="common">Microsporum canis</name>
    <dbReference type="NCBI Taxonomy" id="554155"/>
    <lineage>
        <taxon>Eukaryota</taxon>
        <taxon>Fungi</taxon>
        <taxon>Dikarya</taxon>
        <taxon>Ascomycota</taxon>
        <taxon>Pezizomycotina</taxon>
        <taxon>Eurotiomycetes</taxon>
        <taxon>Eurotiomycetidae</taxon>
        <taxon>Onygenales</taxon>
        <taxon>Arthrodermataceae</taxon>
        <taxon>Microsporum</taxon>
    </lineage>
</organism>
<dbReference type="InterPro" id="IPR000253">
    <property type="entry name" value="FHA_dom"/>
</dbReference>
<dbReference type="InterPro" id="IPR008271">
    <property type="entry name" value="Ser/Thr_kinase_AS"/>
</dbReference>
<accession>C5FXP9</accession>
<feature type="domain" description="FHA" evidence="6">
    <location>
        <begin position="82"/>
        <end position="140"/>
    </location>
</feature>
<dbReference type="OrthoDB" id="10252171at2759"/>
<dbReference type="GO" id="GO:0004674">
    <property type="term" value="F:protein serine/threonine kinase activity"/>
    <property type="evidence" value="ECO:0007669"/>
    <property type="project" value="TreeGrafter"/>
</dbReference>
<keyword evidence="3 4" id="KW-0067">ATP-binding</keyword>
<dbReference type="HOGENOM" id="CLU_375957_0_0_1"/>
<proteinExistence type="inferred from homology"/>
<name>C5FXP9_ARTOC</name>
<gene>
    <name evidence="8" type="ORF">MCYG_07908</name>
</gene>
<dbReference type="GeneID" id="9227617"/>
<dbReference type="GO" id="GO:0005524">
    <property type="term" value="F:ATP binding"/>
    <property type="evidence" value="ECO:0007669"/>
    <property type="project" value="UniProtKB-UniRule"/>
</dbReference>
<dbReference type="EMBL" id="DS995707">
    <property type="protein sequence ID" value="EEQ35089.1"/>
    <property type="molecule type" value="Genomic_DNA"/>
</dbReference>
<dbReference type="GO" id="GO:0005634">
    <property type="term" value="C:nucleus"/>
    <property type="evidence" value="ECO:0007669"/>
    <property type="project" value="TreeGrafter"/>
</dbReference>
<protein>
    <submittedName>
        <fullName evidence="8">Calmodulin-binding protein kinase</fullName>
    </submittedName>
</protein>
<reference evidence="9" key="1">
    <citation type="journal article" date="2012" name="MBio">
        <title>Comparative genome analysis of Trichophyton rubrum and related dermatophytes reveals candidate genes involved in infection.</title>
        <authorList>
            <person name="Martinez D.A."/>
            <person name="Oliver B.G."/>
            <person name="Graeser Y."/>
            <person name="Goldberg J.M."/>
            <person name="Li W."/>
            <person name="Martinez-Rossi N.M."/>
            <person name="Monod M."/>
            <person name="Shelest E."/>
            <person name="Barton R.C."/>
            <person name="Birch E."/>
            <person name="Brakhage A.A."/>
            <person name="Chen Z."/>
            <person name="Gurr S.J."/>
            <person name="Heiman D."/>
            <person name="Heitman J."/>
            <person name="Kosti I."/>
            <person name="Rossi A."/>
            <person name="Saif S."/>
            <person name="Samalova M."/>
            <person name="Saunders C.W."/>
            <person name="Shea T."/>
            <person name="Summerbell R.C."/>
            <person name="Xu J."/>
            <person name="Young S."/>
            <person name="Zeng Q."/>
            <person name="Birren B.W."/>
            <person name="Cuomo C.A."/>
            <person name="White T.C."/>
        </authorList>
    </citation>
    <scope>NUCLEOTIDE SEQUENCE [LARGE SCALE GENOMIC DNA]</scope>
    <source>
        <strain evidence="9">ATCC MYA-4605 / CBS 113480</strain>
    </source>
</reference>
<dbReference type="RefSeq" id="XP_002844125.1">
    <property type="nucleotide sequence ID" value="XM_002844079.1"/>
</dbReference>
<dbReference type="PROSITE" id="PS50011">
    <property type="entry name" value="PROTEIN_KINASE_DOM"/>
    <property type="match status" value="1"/>
</dbReference>
<dbReference type="GO" id="GO:0005737">
    <property type="term" value="C:cytoplasm"/>
    <property type="evidence" value="ECO:0007669"/>
    <property type="project" value="TreeGrafter"/>
</dbReference>
<evidence type="ECO:0000256" key="2">
    <source>
        <dbReference type="ARBA" id="ARBA00022741"/>
    </source>
</evidence>
<dbReference type="InterPro" id="IPR017441">
    <property type="entry name" value="Protein_kinase_ATP_BS"/>
</dbReference>
<dbReference type="PANTHER" id="PTHR44167">
    <property type="entry name" value="OVARIAN-SPECIFIC SERINE/THREONINE-PROTEIN KINASE LOK-RELATED"/>
    <property type="match status" value="1"/>
</dbReference>
<evidence type="ECO:0000256" key="3">
    <source>
        <dbReference type="ARBA" id="ARBA00022840"/>
    </source>
</evidence>
<evidence type="ECO:0000256" key="5">
    <source>
        <dbReference type="SAM" id="MobiDB-lite"/>
    </source>
</evidence>
<dbReference type="Gene3D" id="1.10.510.10">
    <property type="entry name" value="Transferase(Phosphotransferase) domain 1"/>
    <property type="match status" value="1"/>
</dbReference>
<dbReference type="PROSITE" id="PS00107">
    <property type="entry name" value="PROTEIN_KINASE_ATP"/>
    <property type="match status" value="1"/>
</dbReference>
<evidence type="ECO:0000259" key="7">
    <source>
        <dbReference type="PROSITE" id="PS50011"/>
    </source>
</evidence>
<evidence type="ECO:0000256" key="4">
    <source>
        <dbReference type="PROSITE-ProRule" id="PRU10141"/>
    </source>
</evidence>
<dbReference type="AlphaFoldDB" id="C5FXP9"/>
<comment type="similarity">
    <text evidence="1">Belongs to the protein kinase superfamily. CAMK Ser/Thr protein kinase family. CHEK2 subfamily.</text>
</comment>
<keyword evidence="9" id="KW-1185">Reference proteome</keyword>
<keyword evidence="8" id="KW-0808">Transferase</keyword>
<dbReference type="eggNOG" id="KOG0615">
    <property type="taxonomic scope" value="Eukaryota"/>
</dbReference>
<dbReference type="InterPro" id="IPR000719">
    <property type="entry name" value="Prot_kinase_dom"/>
</dbReference>